<sequence length="94" mass="10644">MSSKFLETTNEHPHVRQFVFSSKVIMVNTSRGLRFFSGFGKKNRVLTAWCLSGAKLFLLDDARSTFDKLQSLNKEVFVHTVDCSPVSIASSWDL</sequence>
<evidence type="ECO:0000313" key="1">
    <source>
        <dbReference type="EMBL" id="MUK51432.1"/>
    </source>
</evidence>
<protein>
    <submittedName>
        <fullName evidence="1">Uncharacterized protein</fullName>
    </submittedName>
</protein>
<proteinExistence type="predicted"/>
<dbReference type="AlphaFoldDB" id="A0A844P608"/>
<accession>A0A844P608</accession>
<organism evidence="1 2">
    <name type="scientific">Aliivibrio fischeri</name>
    <name type="common">Vibrio fischeri</name>
    <dbReference type="NCBI Taxonomy" id="668"/>
    <lineage>
        <taxon>Bacteria</taxon>
        <taxon>Pseudomonadati</taxon>
        <taxon>Pseudomonadota</taxon>
        <taxon>Gammaproteobacteria</taxon>
        <taxon>Vibrionales</taxon>
        <taxon>Vibrionaceae</taxon>
        <taxon>Aliivibrio</taxon>
    </lineage>
</organism>
<name>A0A844P608_ALIFS</name>
<reference evidence="1 2" key="1">
    <citation type="submission" date="2019-11" db="EMBL/GenBank/DDBJ databases">
        <title>Using colonization assays and comparative genomics to discover symbiosis behaviors and factors in Vibrio fischeri.</title>
        <authorList>
            <person name="Bongrand C."/>
            <person name="Moriano-Gutierrez S."/>
            <person name="Arevalo P."/>
            <person name="Mcfall-Ngai M."/>
            <person name="Visick K."/>
            <person name="Polz M.F."/>
            <person name="Ruby E.G."/>
        </authorList>
    </citation>
    <scope>NUCLEOTIDE SEQUENCE [LARGE SCALE GENOMIC DNA]</scope>
    <source>
        <strain evidence="2">emors.4.1</strain>
    </source>
</reference>
<gene>
    <name evidence="1" type="ORF">GNP88_20290</name>
</gene>
<dbReference type="EMBL" id="WOBN01000058">
    <property type="protein sequence ID" value="MUK51432.1"/>
    <property type="molecule type" value="Genomic_DNA"/>
</dbReference>
<comment type="caution">
    <text evidence="1">The sequence shown here is derived from an EMBL/GenBank/DDBJ whole genome shotgun (WGS) entry which is preliminary data.</text>
</comment>
<dbReference type="RefSeq" id="WP_155656746.1">
    <property type="nucleotide sequence ID" value="NZ_WOBN01000058.1"/>
</dbReference>
<evidence type="ECO:0000313" key="2">
    <source>
        <dbReference type="Proteomes" id="UP000448038"/>
    </source>
</evidence>
<dbReference type="Proteomes" id="UP000448038">
    <property type="component" value="Unassembled WGS sequence"/>
</dbReference>